<evidence type="ECO:0000256" key="1">
    <source>
        <dbReference type="SAM" id="SignalP"/>
    </source>
</evidence>
<evidence type="ECO:0008006" key="4">
    <source>
        <dbReference type="Google" id="ProtNLM"/>
    </source>
</evidence>
<feature type="chain" id="PRO_5015671043" description="Gliding motility protein GldN" evidence="1">
    <location>
        <begin position="32"/>
        <end position="222"/>
    </location>
</feature>
<dbReference type="Pfam" id="PF19841">
    <property type="entry name" value="GldN"/>
    <property type="match status" value="1"/>
</dbReference>
<keyword evidence="1" id="KW-0732">Signal</keyword>
<name>A0A2S7T2G0_9BACT</name>
<comment type="caution">
    <text evidence="2">The sequence shown here is derived from an EMBL/GenBank/DDBJ whole genome shotgun (WGS) entry which is preliminary data.</text>
</comment>
<organism evidence="2 3">
    <name type="scientific">Flavipsychrobacter stenotrophus</name>
    <dbReference type="NCBI Taxonomy" id="2077091"/>
    <lineage>
        <taxon>Bacteria</taxon>
        <taxon>Pseudomonadati</taxon>
        <taxon>Bacteroidota</taxon>
        <taxon>Chitinophagia</taxon>
        <taxon>Chitinophagales</taxon>
        <taxon>Chitinophagaceae</taxon>
        <taxon>Flavipsychrobacter</taxon>
    </lineage>
</organism>
<reference evidence="2 3" key="1">
    <citation type="submission" date="2018-01" db="EMBL/GenBank/DDBJ databases">
        <title>A novel member of the phylum Bacteroidetes isolated from glacier ice.</title>
        <authorList>
            <person name="Liu Q."/>
            <person name="Xin Y.-H."/>
        </authorList>
    </citation>
    <scope>NUCLEOTIDE SEQUENCE [LARGE SCALE GENOMIC DNA]</scope>
    <source>
        <strain evidence="2 3">RB1R16</strain>
    </source>
</reference>
<feature type="signal peptide" evidence="1">
    <location>
        <begin position="1"/>
        <end position="31"/>
    </location>
</feature>
<dbReference type="EMBL" id="PPSL01000001">
    <property type="protein sequence ID" value="PQJ13118.1"/>
    <property type="molecule type" value="Genomic_DNA"/>
</dbReference>
<evidence type="ECO:0000313" key="2">
    <source>
        <dbReference type="EMBL" id="PQJ13118.1"/>
    </source>
</evidence>
<sequence length="222" mass="25404">MYIGQSKKTGTMKQQIIMAATACLLCSAAWAQKKPAPAPLPAGNVLKRTITRQVFVADTTNYSTRRLRPEGSDTSLAEFLFQRIRRGQLTAYEKNNNWFIPMTITQLLDLFKHADTIEVTDPVTGVKVNRVSIYDFSFDDIRYFSVLEEWKYDKQKGTTDIQVTAIAPMHEAFTGSHSQLPMFWVKYADVKTYLAMYAAEHPNNNLPLMVWSQYFTQPLTKK</sequence>
<dbReference type="InterPro" id="IPR019847">
    <property type="entry name" value="Gliding_motility_assoc_GldN"/>
</dbReference>
<proteinExistence type="predicted"/>
<gene>
    <name evidence="2" type="ORF">CJD36_005080</name>
</gene>
<dbReference type="Proteomes" id="UP000239872">
    <property type="component" value="Unassembled WGS sequence"/>
</dbReference>
<dbReference type="AlphaFoldDB" id="A0A2S7T2G0"/>
<keyword evidence="3" id="KW-1185">Reference proteome</keyword>
<accession>A0A2S7T2G0</accession>
<protein>
    <recommendedName>
        <fullName evidence="4">Gliding motility protein GldN</fullName>
    </recommendedName>
</protein>
<evidence type="ECO:0000313" key="3">
    <source>
        <dbReference type="Proteomes" id="UP000239872"/>
    </source>
</evidence>